<dbReference type="EMBL" id="JAFICZ010000001">
    <property type="protein sequence ID" value="MBP1299798.1"/>
    <property type="molecule type" value="Genomic_DNA"/>
</dbReference>
<evidence type="ECO:0000313" key="1">
    <source>
        <dbReference type="EMBL" id="MBP1299798.1"/>
    </source>
</evidence>
<dbReference type="AlphaFoldDB" id="A0A8I2C9Q5"/>
<protein>
    <submittedName>
        <fullName evidence="1">Uncharacterized protein</fullName>
    </submittedName>
</protein>
<name>A0A8I2C9Q5_BRAEL</name>
<proteinExistence type="predicted"/>
<gene>
    <name evidence="1" type="ORF">JOH49_009551</name>
</gene>
<accession>A0A8I2C9Q5</accession>
<reference evidence="1" key="1">
    <citation type="submission" date="2021-02" db="EMBL/GenBank/DDBJ databases">
        <title>Genomic Encyclopedia of Type Strains, Phase IV (KMG-V): Genome sequencing to study the core and pangenomes of soil and plant-associated prokaryotes.</title>
        <authorList>
            <person name="Whitman W."/>
        </authorList>
    </citation>
    <scope>NUCLEOTIDE SEQUENCE</scope>
    <source>
        <strain evidence="1">USDA 406</strain>
    </source>
</reference>
<evidence type="ECO:0000313" key="2">
    <source>
        <dbReference type="Proteomes" id="UP000673383"/>
    </source>
</evidence>
<dbReference type="Proteomes" id="UP000673383">
    <property type="component" value="Unassembled WGS sequence"/>
</dbReference>
<comment type="caution">
    <text evidence="1">The sequence shown here is derived from an EMBL/GenBank/DDBJ whole genome shotgun (WGS) entry which is preliminary data.</text>
</comment>
<organism evidence="1 2">
    <name type="scientific">Bradyrhizobium elkanii</name>
    <dbReference type="NCBI Taxonomy" id="29448"/>
    <lineage>
        <taxon>Bacteria</taxon>
        <taxon>Pseudomonadati</taxon>
        <taxon>Pseudomonadota</taxon>
        <taxon>Alphaproteobacteria</taxon>
        <taxon>Hyphomicrobiales</taxon>
        <taxon>Nitrobacteraceae</taxon>
        <taxon>Bradyrhizobium</taxon>
    </lineage>
</organism>
<sequence length="94" mass="10776">MSDKTHKTKYEEEQLLKSEKRLPGCNELYSLMRSKLVKREYESLGQNVIHDLRTVFSDVVSPIYMDGGHYGERGNERISDKIAADILAIYAPAK</sequence>
<dbReference type="RefSeq" id="WP_209945956.1">
    <property type="nucleotide sequence ID" value="NZ_JAFICZ010000001.1"/>
</dbReference>